<name>A0A9P8XXY5_9PEZI</name>
<dbReference type="GO" id="GO:0008908">
    <property type="term" value="F:isochorismatase activity"/>
    <property type="evidence" value="ECO:0007669"/>
    <property type="project" value="InterPro"/>
</dbReference>
<evidence type="ECO:0000256" key="1">
    <source>
        <dbReference type="ARBA" id="ARBA00006336"/>
    </source>
</evidence>
<organism evidence="4 5">
    <name type="scientific">Microdochium trichocladiopsis</name>
    <dbReference type="NCBI Taxonomy" id="1682393"/>
    <lineage>
        <taxon>Eukaryota</taxon>
        <taxon>Fungi</taxon>
        <taxon>Dikarya</taxon>
        <taxon>Ascomycota</taxon>
        <taxon>Pezizomycotina</taxon>
        <taxon>Sordariomycetes</taxon>
        <taxon>Xylariomycetidae</taxon>
        <taxon>Xylariales</taxon>
        <taxon>Microdochiaceae</taxon>
        <taxon>Microdochium</taxon>
    </lineage>
</organism>
<dbReference type="Proteomes" id="UP000756346">
    <property type="component" value="Unassembled WGS sequence"/>
</dbReference>
<proteinExistence type="inferred from homology"/>
<dbReference type="PANTHER" id="PTHR43540">
    <property type="entry name" value="PEROXYUREIDOACRYLATE/UREIDOACRYLATE AMIDOHYDROLASE-RELATED"/>
    <property type="match status" value="1"/>
</dbReference>
<dbReference type="Gene3D" id="3.40.50.850">
    <property type="entry name" value="Isochorismatase-like"/>
    <property type="match status" value="1"/>
</dbReference>
<evidence type="ECO:0000259" key="3">
    <source>
        <dbReference type="Pfam" id="PF00857"/>
    </source>
</evidence>
<accession>A0A9P8XXY5</accession>
<dbReference type="AlphaFoldDB" id="A0A9P8XXY5"/>
<dbReference type="InterPro" id="IPR000868">
    <property type="entry name" value="Isochorismatase-like_dom"/>
</dbReference>
<evidence type="ECO:0000313" key="4">
    <source>
        <dbReference type="EMBL" id="KAH7025680.1"/>
    </source>
</evidence>
<dbReference type="SUPFAM" id="SSF52499">
    <property type="entry name" value="Isochorismatase-like hydrolases"/>
    <property type="match status" value="1"/>
</dbReference>
<dbReference type="InterPro" id="IPR016291">
    <property type="entry name" value="Isochorismatase"/>
</dbReference>
<reference evidence="4" key="1">
    <citation type="journal article" date="2021" name="Nat. Commun.">
        <title>Genetic determinants of endophytism in the Arabidopsis root mycobiome.</title>
        <authorList>
            <person name="Mesny F."/>
            <person name="Miyauchi S."/>
            <person name="Thiergart T."/>
            <person name="Pickel B."/>
            <person name="Atanasova L."/>
            <person name="Karlsson M."/>
            <person name="Huettel B."/>
            <person name="Barry K.W."/>
            <person name="Haridas S."/>
            <person name="Chen C."/>
            <person name="Bauer D."/>
            <person name="Andreopoulos W."/>
            <person name="Pangilinan J."/>
            <person name="LaButti K."/>
            <person name="Riley R."/>
            <person name="Lipzen A."/>
            <person name="Clum A."/>
            <person name="Drula E."/>
            <person name="Henrissat B."/>
            <person name="Kohler A."/>
            <person name="Grigoriev I.V."/>
            <person name="Martin F.M."/>
            <person name="Hacquard S."/>
        </authorList>
    </citation>
    <scope>NUCLEOTIDE SEQUENCE</scope>
    <source>
        <strain evidence="4">MPI-CAGE-CH-0230</strain>
    </source>
</reference>
<dbReference type="Pfam" id="PF00857">
    <property type="entry name" value="Isochorismatase"/>
    <property type="match status" value="1"/>
</dbReference>
<keyword evidence="5" id="KW-1185">Reference proteome</keyword>
<protein>
    <submittedName>
        <fullName evidence="4">Isochorismatase-like protein</fullName>
    </submittedName>
</protein>
<dbReference type="OrthoDB" id="1739143at2759"/>
<comment type="caution">
    <text evidence="4">The sequence shown here is derived from an EMBL/GenBank/DDBJ whole genome shotgun (WGS) entry which is preliminary data.</text>
</comment>
<feature type="domain" description="Isochorismatase-like" evidence="3">
    <location>
        <begin position="33"/>
        <end position="236"/>
    </location>
</feature>
<gene>
    <name evidence="4" type="ORF">B0I36DRAFT_365357</name>
</gene>
<dbReference type="RefSeq" id="XP_046008897.1">
    <property type="nucleotide sequence ID" value="XM_046159120.1"/>
</dbReference>
<evidence type="ECO:0000256" key="2">
    <source>
        <dbReference type="ARBA" id="ARBA00022801"/>
    </source>
</evidence>
<dbReference type="GeneID" id="70188666"/>
<evidence type="ECO:0000313" key="5">
    <source>
        <dbReference type="Proteomes" id="UP000756346"/>
    </source>
</evidence>
<sequence>MAPALDTSKYPEYAAECGDPSRTMKLGAGTRPAVLLMDVCDAYLSHRSPLHIPDSERAAAAISTILSVARSSSGVSDNEKGHLSDQEALIVPVIYAQTVFKSATLRDAGLQALKNPQLSKFFCVANPDHLTGLTSIASPEDQLHPRPTDLRLQKKYPSPFFGTNLSTQLAALGIDTLLIAGFTTSVNVRCAALDAMQSGFRPLVVADACADWGRETHWANLLDMGAKYGDVVSTQEAVDIIKQATTAR</sequence>
<dbReference type="InterPro" id="IPR050272">
    <property type="entry name" value="Isochorismatase-like_hydrls"/>
</dbReference>
<comment type="similarity">
    <text evidence="1">Belongs to the isochorismatase family.</text>
</comment>
<dbReference type="PRINTS" id="PR01398">
    <property type="entry name" value="ISCHRISMTASE"/>
</dbReference>
<dbReference type="InterPro" id="IPR036380">
    <property type="entry name" value="Isochorismatase-like_sf"/>
</dbReference>
<dbReference type="PANTHER" id="PTHR43540:SF1">
    <property type="entry name" value="ISOCHORISMATASE HYDROLASE"/>
    <property type="match status" value="1"/>
</dbReference>
<keyword evidence="2" id="KW-0378">Hydrolase</keyword>
<dbReference type="EMBL" id="JAGTJQ010000008">
    <property type="protein sequence ID" value="KAH7025680.1"/>
    <property type="molecule type" value="Genomic_DNA"/>
</dbReference>